<name>A0A0D0JS03_9PSED</name>
<accession>A0A0D0JS03</accession>
<dbReference type="PANTHER" id="PTHR36836">
    <property type="entry name" value="COLANIC ACID BIOSYNTHESIS PROTEIN WCAK"/>
    <property type="match status" value="1"/>
</dbReference>
<dbReference type="AlphaFoldDB" id="A0A0D0JS03"/>
<dbReference type="Pfam" id="PF04230">
    <property type="entry name" value="PS_pyruv_trans"/>
    <property type="match status" value="1"/>
</dbReference>
<organism evidence="2 3">
    <name type="scientific">Pseudomonas fulva</name>
    <dbReference type="NCBI Taxonomy" id="47880"/>
    <lineage>
        <taxon>Bacteria</taxon>
        <taxon>Pseudomonadati</taxon>
        <taxon>Pseudomonadota</taxon>
        <taxon>Gammaproteobacteria</taxon>
        <taxon>Pseudomonadales</taxon>
        <taxon>Pseudomonadaceae</taxon>
        <taxon>Pseudomonas</taxon>
    </lineage>
</organism>
<sequence length="397" mass="43509">MYVEIRKAGFVNKGAALMLHAALQQVQKNLPSAKVVMEPGRAKSPYPYVNRASLGLYQKAWLWRAGIPFGDLAALVPAGIREQYGVVLDKEVNVVLDAAGFAYSDQWGPDLSEELARSSKRWKKNGSKVILLPQAFGPFRDQKSKDAVRAFLDNCDLVFAREQVSYDYLTEVVGERDNIKIAPDFTNLISGTLPSYFDPDVHQVCVVPNCRMLDKTGDSVAKGYVPFLQRATKMLVERGAKPFLLIHEGEGDARVAEQVSQAVGGLPILRETDPLAIKGILGACRGTLGSRFHGLVSSLSQGVPSLATGWSHKYQMLFADYGFAEGVLNINLSDEELSSALDYLTDPAQMQALSTRLHAHSAELKTRTQAMWDEVFALIAQSHGVRSEKPLAVATGR</sequence>
<proteinExistence type="predicted"/>
<dbReference type="PANTHER" id="PTHR36836:SF1">
    <property type="entry name" value="COLANIC ACID BIOSYNTHESIS PROTEIN WCAK"/>
    <property type="match status" value="1"/>
</dbReference>
<dbReference type="OrthoDB" id="6058856at2"/>
<protein>
    <recommendedName>
        <fullName evidence="1">Polysaccharide pyruvyl transferase domain-containing protein</fullName>
    </recommendedName>
</protein>
<comment type="caution">
    <text evidence="2">The sequence shown here is derived from an EMBL/GenBank/DDBJ whole genome shotgun (WGS) entry which is preliminary data.</text>
</comment>
<evidence type="ECO:0000313" key="2">
    <source>
        <dbReference type="EMBL" id="KIP87860.1"/>
    </source>
</evidence>
<dbReference type="EMBL" id="JXQW01000125">
    <property type="protein sequence ID" value="KIP87860.1"/>
    <property type="molecule type" value="Genomic_DNA"/>
</dbReference>
<reference evidence="2 3" key="1">
    <citation type="submission" date="2014-12" db="EMBL/GenBank/DDBJ databases">
        <title>16Stimator: statistical estimation of ribosomal gene copy numbers from draft genome assemblies.</title>
        <authorList>
            <person name="Perisin M.A."/>
            <person name="Vetter M."/>
            <person name="Gilbert J.A."/>
            <person name="Bergelson J."/>
        </authorList>
    </citation>
    <scope>NUCLEOTIDE SEQUENCE [LARGE SCALE GENOMIC DNA]</scope>
    <source>
        <strain evidence="2 3">MEJ086</strain>
    </source>
</reference>
<gene>
    <name evidence="2" type="ORF">RU08_26275</name>
</gene>
<dbReference type="Proteomes" id="UP000032068">
    <property type="component" value="Unassembled WGS sequence"/>
</dbReference>
<evidence type="ECO:0000313" key="3">
    <source>
        <dbReference type="Proteomes" id="UP000032068"/>
    </source>
</evidence>
<dbReference type="RefSeq" id="WP_042556845.1">
    <property type="nucleotide sequence ID" value="NZ_JXQW01000125.1"/>
</dbReference>
<evidence type="ECO:0000259" key="1">
    <source>
        <dbReference type="Pfam" id="PF04230"/>
    </source>
</evidence>
<feature type="domain" description="Polysaccharide pyruvyl transferase" evidence="1">
    <location>
        <begin position="12"/>
        <end position="312"/>
    </location>
</feature>
<dbReference type="InterPro" id="IPR007345">
    <property type="entry name" value="Polysacch_pyruvyl_Trfase"/>
</dbReference>